<dbReference type="GO" id="GO:0016620">
    <property type="term" value="F:oxidoreductase activity, acting on the aldehyde or oxo group of donors, NAD or NADP as acceptor"/>
    <property type="evidence" value="ECO:0007669"/>
    <property type="project" value="InterPro"/>
</dbReference>
<dbReference type="PANTHER" id="PTHR43353">
    <property type="entry name" value="SUCCINATE-SEMIALDEHYDE DEHYDROGENASE, MITOCHONDRIAL"/>
    <property type="match status" value="1"/>
</dbReference>
<dbReference type="Gene3D" id="3.40.309.10">
    <property type="entry name" value="Aldehyde Dehydrogenase, Chain A, domain 2"/>
    <property type="match status" value="1"/>
</dbReference>
<dbReference type="FunFam" id="3.40.605.10:FF:000033">
    <property type="entry name" value="NAD-dependent succinate-semialdehyde dehydrogenase"/>
    <property type="match status" value="1"/>
</dbReference>
<organism evidence="4 5">
    <name type="scientific">Nitratireductor aestuarii</name>
    <dbReference type="NCBI Taxonomy" id="1735103"/>
    <lineage>
        <taxon>Bacteria</taxon>
        <taxon>Pseudomonadati</taxon>
        <taxon>Pseudomonadota</taxon>
        <taxon>Alphaproteobacteria</taxon>
        <taxon>Hyphomicrobiales</taxon>
        <taxon>Phyllobacteriaceae</taxon>
        <taxon>Nitratireductor</taxon>
    </lineage>
</organism>
<dbReference type="CDD" id="cd07103">
    <property type="entry name" value="ALDH_F5_SSADH_GabD"/>
    <property type="match status" value="1"/>
</dbReference>
<evidence type="ECO:0000256" key="1">
    <source>
        <dbReference type="ARBA" id="ARBA00009986"/>
    </source>
</evidence>
<dbReference type="InterPro" id="IPR016162">
    <property type="entry name" value="Ald_DH_N"/>
</dbReference>
<feature type="domain" description="Aldehyde dehydrogenase" evidence="3">
    <location>
        <begin position="21"/>
        <end position="471"/>
    </location>
</feature>
<comment type="similarity">
    <text evidence="1">Belongs to the aldehyde dehydrogenase family.</text>
</comment>
<evidence type="ECO:0000313" key="4">
    <source>
        <dbReference type="EMBL" id="GGA66365.1"/>
    </source>
</evidence>
<comment type="caution">
    <text evidence="4">The sequence shown here is derived from an EMBL/GenBank/DDBJ whole genome shotgun (WGS) entry which is preliminary data.</text>
</comment>
<protein>
    <submittedName>
        <fullName evidence="4">NAD-dependent succinate-semialdehyde dehydrogenase</fullName>
    </submittedName>
</protein>
<keyword evidence="2" id="KW-0560">Oxidoreductase</keyword>
<evidence type="ECO:0000259" key="3">
    <source>
        <dbReference type="Pfam" id="PF00171"/>
    </source>
</evidence>
<dbReference type="Pfam" id="PF00171">
    <property type="entry name" value="Aldedh"/>
    <property type="match status" value="1"/>
</dbReference>
<dbReference type="PROSITE" id="PS00070">
    <property type="entry name" value="ALDEHYDE_DEHYDR_CYS"/>
    <property type="match status" value="1"/>
</dbReference>
<reference evidence="4" key="2">
    <citation type="submission" date="2020-09" db="EMBL/GenBank/DDBJ databases">
        <authorList>
            <person name="Sun Q."/>
            <person name="Zhou Y."/>
        </authorList>
    </citation>
    <scope>NUCLEOTIDE SEQUENCE</scope>
    <source>
        <strain evidence="4">CGMCC 1.15320</strain>
    </source>
</reference>
<dbReference type="InterPro" id="IPR016161">
    <property type="entry name" value="Ald_DH/histidinol_DH"/>
</dbReference>
<keyword evidence="5" id="KW-1185">Reference proteome</keyword>
<dbReference type="AlphaFoldDB" id="A0A916W4A5"/>
<dbReference type="SUPFAM" id="SSF53720">
    <property type="entry name" value="ALDH-like"/>
    <property type="match status" value="1"/>
</dbReference>
<dbReference type="InterPro" id="IPR016160">
    <property type="entry name" value="Ald_DH_CS_CYS"/>
</dbReference>
<dbReference type="Gene3D" id="3.40.605.10">
    <property type="entry name" value="Aldehyde Dehydrogenase, Chain A, domain 1"/>
    <property type="match status" value="1"/>
</dbReference>
<dbReference type="InterPro" id="IPR050740">
    <property type="entry name" value="Aldehyde_DH_Superfamily"/>
</dbReference>
<evidence type="ECO:0000256" key="2">
    <source>
        <dbReference type="ARBA" id="ARBA00023002"/>
    </source>
</evidence>
<accession>A0A916W4A5</accession>
<name>A0A916W4A5_9HYPH</name>
<dbReference type="PANTHER" id="PTHR43353:SF5">
    <property type="entry name" value="SUCCINATE-SEMIALDEHYDE DEHYDROGENASE, MITOCHONDRIAL"/>
    <property type="match status" value="1"/>
</dbReference>
<dbReference type="FunFam" id="3.40.309.10:FF:000009">
    <property type="entry name" value="Aldehyde dehydrogenase A"/>
    <property type="match status" value="1"/>
</dbReference>
<sequence>MQAFPALYIDGSFCTAAGGAEGDIFNPATGEVIGRLPHAKQEDMDRALEAAQKGFDKWRKMTAHERAGIMRRAAQLIRERLDLLAEAMTREQGKPLAEARMEVMLAPEHIEWCAEEGKRAYGRVIPSRTPAVRQQTIREPVGPVAAFAPWNFPINQSIRKIAGALAAGCSIIIKGPEESPTCVVEMVRCFHDAGLPAGVLNLLFGVPAEISAYLIPSPIIRKISFTGSVSVGKHLAALAGQHMKRSTMELGGHAPVLVFDDSDIDLAAKVTAANKFRNAGQVCVAPTRFYVHDRVFDPFVSRFQEITETLKVGNGMEQGTQMGPLAASRRVGAMETFVSDAVERGARLAVGGNRIGNQGNFFAPTVLTDVPDDAMIMTEEPFGPLAPIVRFSDRDEVIQRANSLPFGLAAYVFTRSLNTANVAMEELGSGMVSLNGAPLNSPETPFGGVKDSGYGSEGGIEGLDAYLTTKFFAQTV</sequence>
<dbReference type="RefSeq" id="WP_188720943.1">
    <property type="nucleotide sequence ID" value="NZ_BMIF01000005.1"/>
</dbReference>
<proteinExistence type="inferred from homology"/>
<dbReference type="InterPro" id="IPR016163">
    <property type="entry name" value="Ald_DH_C"/>
</dbReference>
<gene>
    <name evidence="4" type="ORF">GCM10011385_20330</name>
</gene>
<dbReference type="InterPro" id="IPR015590">
    <property type="entry name" value="Aldehyde_DH_dom"/>
</dbReference>
<evidence type="ECO:0000313" key="5">
    <source>
        <dbReference type="Proteomes" id="UP000636264"/>
    </source>
</evidence>
<reference evidence="4" key="1">
    <citation type="journal article" date="2014" name="Int. J. Syst. Evol. Microbiol.">
        <title>Complete genome sequence of Corynebacterium casei LMG S-19264T (=DSM 44701T), isolated from a smear-ripened cheese.</title>
        <authorList>
            <consortium name="US DOE Joint Genome Institute (JGI-PGF)"/>
            <person name="Walter F."/>
            <person name="Albersmeier A."/>
            <person name="Kalinowski J."/>
            <person name="Ruckert C."/>
        </authorList>
    </citation>
    <scope>NUCLEOTIDE SEQUENCE</scope>
    <source>
        <strain evidence="4">CGMCC 1.15320</strain>
    </source>
</reference>
<dbReference type="Proteomes" id="UP000636264">
    <property type="component" value="Unassembled WGS sequence"/>
</dbReference>
<dbReference type="EMBL" id="BMIF01000005">
    <property type="protein sequence ID" value="GGA66365.1"/>
    <property type="molecule type" value="Genomic_DNA"/>
</dbReference>